<dbReference type="RefSeq" id="WP_106891309.1">
    <property type="nucleotide sequence ID" value="NZ_CP027860.1"/>
</dbReference>
<sequence>MSTIHITRKHKKNQTDAKAAVNRVAKAIAQKFDVQYGWEGDTLHFERSGVNGQIALERGKVTVQAKLGLLLFAIKGPVEQAIHEHLDREFGD</sequence>
<dbReference type="InterPro" id="IPR013433">
    <property type="entry name" value="PHA_gran_rgn"/>
</dbReference>
<reference evidence="1 2" key="1">
    <citation type="submission" date="2018-03" db="EMBL/GenBank/DDBJ databases">
        <title>Ahniella affigens gen. nov., sp. nov., a gammaproteobacterium isolated from sandy soil near a stream.</title>
        <authorList>
            <person name="Ko Y."/>
            <person name="Kim J.-H."/>
        </authorList>
    </citation>
    <scope>NUCLEOTIDE SEQUENCE [LARGE SCALE GENOMIC DNA]</scope>
    <source>
        <strain evidence="1 2">D13</strain>
    </source>
</reference>
<dbReference type="Pfam" id="PF09650">
    <property type="entry name" value="PHA_gran_rgn"/>
    <property type="match status" value="1"/>
</dbReference>
<evidence type="ECO:0000313" key="1">
    <source>
        <dbReference type="EMBL" id="AVP97385.1"/>
    </source>
</evidence>
<protein>
    <recommendedName>
        <fullName evidence="3">Polyhydroxyalkanoic acid synthase</fullName>
    </recommendedName>
</protein>
<dbReference type="Proteomes" id="UP000241074">
    <property type="component" value="Chromosome"/>
</dbReference>
<proteinExistence type="predicted"/>
<dbReference type="EMBL" id="CP027860">
    <property type="protein sequence ID" value="AVP97385.1"/>
    <property type="molecule type" value="Genomic_DNA"/>
</dbReference>
<keyword evidence="2" id="KW-1185">Reference proteome</keyword>
<evidence type="ECO:0000313" key="2">
    <source>
        <dbReference type="Proteomes" id="UP000241074"/>
    </source>
</evidence>
<gene>
    <name evidence="1" type="ORF">C7S18_09340</name>
</gene>
<evidence type="ECO:0008006" key="3">
    <source>
        <dbReference type="Google" id="ProtNLM"/>
    </source>
</evidence>
<name>A0A2P1PRC7_9GAMM</name>
<accession>A0A2P1PRC7</accession>
<dbReference type="AlphaFoldDB" id="A0A2P1PRC7"/>
<dbReference type="NCBIfam" id="TIGR02610">
    <property type="entry name" value="PHA_gran_rgn"/>
    <property type="match status" value="1"/>
</dbReference>
<organism evidence="1 2">
    <name type="scientific">Ahniella affigens</name>
    <dbReference type="NCBI Taxonomy" id="2021234"/>
    <lineage>
        <taxon>Bacteria</taxon>
        <taxon>Pseudomonadati</taxon>
        <taxon>Pseudomonadota</taxon>
        <taxon>Gammaproteobacteria</taxon>
        <taxon>Lysobacterales</taxon>
        <taxon>Rhodanobacteraceae</taxon>
        <taxon>Ahniella</taxon>
    </lineage>
</organism>
<dbReference type="KEGG" id="xba:C7S18_09340"/>
<reference evidence="1 2" key="2">
    <citation type="submission" date="2018-03" db="EMBL/GenBank/DDBJ databases">
        <authorList>
            <person name="Keele B.F."/>
        </authorList>
    </citation>
    <scope>NUCLEOTIDE SEQUENCE [LARGE SCALE GENOMIC DNA]</scope>
    <source>
        <strain evidence="1 2">D13</strain>
    </source>
</reference>
<dbReference type="OrthoDB" id="287584at2"/>